<keyword evidence="4 7" id="KW-1133">Transmembrane helix</keyword>
<feature type="transmembrane region" description="Helical" evidence="7">
    <location>
        <begin position="529"/>
        <end position="551"/>
    </location>
</feature>
<dbReference type="GO" id="GO:0016020">
    <property type="term" value="C:membrane"/>
    <property type="evidence" value="ECO:0007669"/>
    <property type="project" value="UniProtKB-SubCell"/>
</dbReference>
<dbReference type="Proteomes" id="UP000077202">
    <property type="component" value="Unassembled WGS sequence"/>
</dbReference>
<keyword evidence="9" id="KW-1185">Reference proteome</keyword>
<accession>A0A176VYY5</accession>
<evidence type="ECO:0000256" key="7">
    <source>
        <dbReference type="SAM" id="Phobius"/>
    </source>
</evidence>
<evidence type="ECO:0000256" key="6">
    <source>
        <dbReference type="SAM" id="MobiDB-lite"/>
    </source>
</evidence>
<feature type="transmembrane region" description="Helical" evidence="7">
    <location>
        <begin position="231"/>
        <end position="247"/>
    </location>
</feature>
<feature type="region of interest" description="Disordered" evidence="6">
    <location>
        <begin position="258"/>
        <end position="288"/>
    </location>
</feature>
<feature type="transmembrane region" description="Helical" evidence="7">
    <location>
        <begin position="496"/>
        <end position="517"/>
    </location>
</feature>
<keyword evidence="5 7" id="KW-0472">Membrane</keyword>
<gene>
    <name evidence="8" type="ORF">AXG93_812s1080</name>
</gene>
<comment type="similarity">
    <text evidence="2">Belongs to the 4-toluene sulfonate uptake permease (TSUP) (TC 2.A.102) family.</text>
</comment>
<evidence type="ECO:0008006" key="10">
    <source>
        <dbReference type="Google" id="ProtNLM"/>
    </source>
</evidence>
<reference evidence="8" key="1">
    <citation type="submission" date="2016-03" db="EMBL/GenBank/DDBJ databases">
        <title>Mechanisms controlling the formation of the plant cell surface in tip-growing cells are functionally conserved among land plants.</title>
        <authorList>
            <person name="Honkanen S."/>
            <person name="Jones V.A."/>
            <person name="Morieri G."/>
            <person name="Champion C."/>
            <person name="Hetherington A.J."/>
            <person name="Kelly S."/>
            <person name="Saint-Marcoux D."/>
            <person name="Proust H."/>
            <person name="Prescott H."/>
            <person name="Dolan L."/>
        </authorList>
    </citation>
    <scope>NUCLEOTIDE SEQUENCE [LARGE SCALE GENOMIC DNA]</scope>
    <source>
        <tissue evidence="8">Whole gametophyte</tissue>
    </source>
</reference>
<dbReference type="AlphaFoldDB" id="A0A176VYY5"/>
<evidence type="ECO:0000256" key="3">
    <source>
        <dbReference type="ARBA" id="ARBA00022692"/>
    </source>
</evidence>
<feature type="transmembrane region" description="Helical" evidence="7">
    <location>
        <begin position="468"/>
        <end position="490"/>
    </location>
</feature>
<feature type="region of interest" description="Disordered" evidence="6">
    <location>
        <begin position="71"/>
        <end position="90"/>
    </location>
</feature>
<evidence type="ECO:0000313" key="9">
    <source>
        <dbReference type="Proteomes" id="UP000077202"/>
    </source>
</evidence>
<sequence length="569" mass="61209">MAEFVITRIRMPRQRFSGYFTCVCVVLVFLMHLASAERLMSSRRDAGADSLDLLLGAGNQNGMVTKSVSDQYGSGDEAASSASSSSSSMAPIDRHSFWFKGMENLSHRIFQLGAEEEVKWPELKLTQLRTILGIVFGGIGAGLSSAGGLGGGGLFVPLFNLMLQFDPKTSAALSNFMILGGSIVNLIINLRQHHPFHKSKPVIDFDVLLLMQPNMLLGISIGVIFNVILPSWLITALLALVLGYMTFHSMKGGLKRWSKESQQNQARKEALEAQARAPVSVSISPPADESEVTAAAAAPNFSVPTSEEAAADGPKDSLTTPLLLGAPPAGPPRPPKLIPRRKIAALVVVWLAFFSVQVLRGGKSDSPSVLGFEKCGIGYWALTSTQIPLALILTAWTINQLRQYHGAPNKDNAKVYDIQEEGYVLGPDSATLFPWMALVAGVLGGMLGIGGGMIINPLLFSVGMLPQVTAATCASMVFFSSSMSVIQYWLMGRIPLQYALISAVLCAIFSWFGIVIVHKAIEKYNRASLIVFSVAAVMGVSAVLMCGFGGYDVWRQYIGGGYMGFHYPC</sequence>
<evidence type="ECO:0000256" key="5">
    <source>
        <dbReference type="ARBA" id="ARBA00023136"/>
    </source>
</evidence>
<feature type="transmembrane region" description="Helical" evidence="7">
    <location>
        <begin position="131"/>
        <end position="159"/>
    </location>
</feature>
<evidence type="ECO:0000256" key="2">
    <source>
        <dbReference type="ARBA" id="ARBA00009142"/>
    </source>
</evidence>
<name>A0A176VYY5_MARPO</name>
<feature type="compositionally biased region" description="Low complexity" evidence="6">
    <location>
        <begin position="78"/>
        <end position="88"/>
    </location>
</feature>
<dbReference type="EMBL" id="LVLJ01002305">
    <property type="protein sequence ID" value="OAE25603.1"/>
    <property type="molecule type" value="Genomic_DNA"/>
</dbReference>
<dbReference type="Pfam" id="PF01925">
    <property type="entry name" value="TauE"/>
    <property type="match status" value="2"/>
</dbReference>
<feature type="transmembrane region" description="Helical" evidence="7">
    <location>
        <begin position="171"/>
        <end position="190"/>
    </location>
</feature>
<dbReference type="GO" id="GO:0016567">
    <property type="term" value="P:protein ubiquitination"/>
    <property type="evidence" value="ECO:0007669"/>
    <property type="project" value="TreeGrafter"/>
</dbReference>
<evidence type="ECO:0000313" key="8">
    <source>
        <dbReference type="EMBL" id="OAE25603.1"/>
    </source>
</evidence>
<feature type="transmembrane region" description="Helical" evidence="7">
    <location>
        <begin position="16"/>
        <end position="34"/>
    </location>
</feature>
<proteinExistence type="inferred from homology"/>
<keyword evidence="3 7" id="KW-0812">Transmembrane</keyword>
<comment type="subcellular location">
    <subcellularLocation>
        <location evidence="1">Membrane</location>
        <topology evidence="1">Multi-pass membrane protein</topology>
    </subcellularLocation>
</comment>
<comment type="caution">
    <text evidence="8">The sequence shown here is derived from an EMBL/GenBank/DDBJ whole genome shotgun (WGS) entry which is preliminary data.</text>
</comment>
<protein>
    <recommendedName>
        <fullName evidence="10">Sulfite exporter TauE/SafE family protein</fullName>
    </recommendedName>
</protein>
<dbReference type="InterPro" id="IPR002781">
    <property type="entry name" value="TM_pro_TauE-like"/>
</dbReference>
<organism evidence="8 9">
    <name type="scientific">Marchantia polymorpha subsp. ruderalis</name>
    <dbReference type="NCBI Taxonomy" id="1480154"/>
    <lineage>
        <taxon>Eukaryota</taxon>
        <taxon>Viridiplantae</taxon>
        <taxon>Streptophyta</taxon>
        <taxon>Embryophyta</taxon>
        <taxon>Marchantiophyta</taxon>
        <taxon>Marchantiopsida</taxon>
        <taxon>Marchantiidae</taxon>
        <taxon>Marchantiales</taxon>
        <taxon>Marchantiaceae</taxon>
        <taxon>Marchantia</taxon>
    </lineage>
</organism>
<dbReference type="PANTHER" id="PTHR14255:SF3">
    <property type="entry name" value="SULFITE EXPORTER TAUE_SAFE FAMILY PROTEIN 5-RELATED"/>
    <property type="match status" value="1"/>
</dbReference>
<feature type="transmembrane region" description="Helical" evidence="7">
    <location>
        <begin position="343"/>
        <end position="360"/>
    </location>
</feature>
<feature type="transmembrane region" description="Helical" evidence="7">
    <location>
        <begin position="432"/>
        <end position="456"/>
    </location>
</feature>
<dbReference type="PANTHER" id="PTHR14255">
    <property type="entry name" value="CEREBLON"/>
    <property type="match status" value="1"/>
</dbReference>
<evidence type="ECO:0000256" key="1">
    <source>
        <dbReference type="ARBA" id="ARBA00004141"/>
    </source>
</evidence>
<dbReference type="GO" id="GO:0031464">
    <property type="term" value="C:Cul4A-RING E3 ubiquitin ligase complex"/>
    <property type="evidence" value="ECO:0007669"/>
    <property type="project" value="TreeGrafter"/>
</dbReference>
<evidence type="ECO:0000256" key="4">
    <source>
        <dbReference type="ARBA" id="ARBA00022989"/>
    </source>
</evidence>